<name>A0A8S1IW40_9CHLO</name>
<evidence type="ECO:0000313" key="3">
    <source>
        <dbReference type="Proteomes" id="UP000708148"/>
    </source>
</evidence>
<feature type="region of interest" description="Disordered" evidence="1">
    <location>
        <begin position="73"/>
        <end position="101"/>
    </location>
</feature>
<dbReference type="Proteomes" id="UP000708148">
    <property type="component" value="Unassembled WGS sequence"/>
</dbReference>
<dbReference type="AlphaFoldDB" id="A0A8S1IW40"/>
<gene>
    <name evidence="2" type="ORF">OSTQU699_LOCUS4517</name>
</gene>
<organism evidence="2 3">
    <name type="scientific">Ostreobium quekettii</name>
    <dbReference type="NCBI Taxonomy" id="121088"/>
    <lineage>
        <taxon>Eukaryota</taxon>
        <taxon>Viridiplantae</taxon>
        <taxon>Chlorophyta</taxon>
        <taxon>core chlorophytes</taxon>
        <taxon>Ulvophyceae</taxon>
        <taxon>TCBD clade</taxon>
        <taxon>Bryopsidales</taxon>
        <taxon>Ostreobineae</taxon>
        <taxon>Ostreobiaceae</taxon>
        <taxon>Ostreobium</taxon>
    </lineage>
</organism>
<feature type="compositionally biased region" description="Polar residues" evidence="1">
    <location>
        <begin position="73"/>
        <end position="90"/>
    </location>
</feature>
<evidence type="ECO:0000313" key="2">
    <source>
        <dbReference type="EMBL" id="CAD7699158.1"/>
    </source>
</evidence>
<proteinExistence type="predicted"/>
<keyword evidence="3" id="KW-1185">Reference proteome</keyword>
<accession>A0A8S1IW40</accession>
<comment type="caution">
    <text evidence="2">The sequence shown here is derived from an EMBL/GenBank/DDBJ whole genome shotgun (WGS) entry which is preliminary data.</text>
</comment>
<feature type="region of interest" description="Disordered" evidence="1">
    <location>
        <begin position="1"/>
        <end position="20"/>
    </location>
</feature>
<sequence>MYAGRKAARSITSNHSGDGVQGIRYRRFAGRRCTGHLQDCKAGGGGPATLRSGDASRHGKVALEPPYHGRSFEVSSNKGCTNTISESPKSQCPPDARIGDL</sequence>
<evidence type="ECO:0000256" key="1">
    <source>
        <dbReference type="SAM" id="MobiDB-lite"/>
    </source>
</evidence>
<dbReference type="EMBL" id="CAJHUC010000962">
    <property type="protein sequence ID" value="CAD7699158.1"/>
    <property type="molecule type" value="Genomic_DNA"/>
</dbReference>
<reference evidence="2" key="1">
    <citation type="submission" date="2020-12" db="EMBL/GenBank/DDBJ databases">
        <authorList>
            <person name="Iha C."/>
        </authorList>
    </citation>
    <scope>NUCLEOTIDE SEQUENCE</scope>
</reference>
<protein>
    <submittedName>
        <fullName evidence="2">Uncharacterized protein</fullName>
    </submittedName>
</protein>